<proteinExistence type="predicted"/>
<evidence type="ECO:0000313" key="2">
    <source>
        <dbReference type="Proteomes" id="UP000232164"/>
    </source>
</evidence>
<dbReference type="EMBL" id="PIQN01000014">
    <property type="protein sequence ID" value="PKA42229.1"/>
    <property type="molecule type" value="Genomic_DNA"/>
</dbReference>
<evidence type="ECO:0000313" key="1">
    <source>
        <dbReference type="EMBL" id="PKA42229.1"/>
    </source>
</evidence>
<dbReference type="AlphaFoldDB" id="A0A2N0D7Z7"/>
<gene>
    <name evidence="1" type="ORF">CWR43_19190</name>
</gene>
<reference evidence="1 2" key="1">
    <citation type="submission" date="2017-11" db="EMBL/GenBank/DDBJ databases">
        <authorList>
            <person name="Han C.G."/>
        </authorList>
    </citation>
    <scope>NUCLEOTIDE SEQUENCE [LARGE SCALE GENOMIC DNA]</scope>
    <source>
        <strain evidence="1 2">HCNT1</strain>
    </source>
</reference>
<accession>A0A2N0D7Z7</accession>
<name>A0A2N0D7Z7_RHISU</name>
<dbReference type="Proteomes" id="UP000232164">
    <property type="component" value="Unassembled WGS sequence"/>
</dbReference>
<reference evidence="1 2" key="2">
    <citation type="submission" date="2017-12" db="EMBL/GenBank/DDBJ databases">
        <title>Genome sequence of Rhizobium sullae HCNT1 isolated from Sulla coronaria nodules and featuring peculiar denitrification phenotypes.</title>
        <authorList>
            <person name="De Diego-Diaz B."/>
            <person name="Treu L."/>
            <person name="Campanaro S."/>
            <person name="Da Silva Duarte V."/>
            <person name="Basaglia M."/>
            <person name="Favaro L."/>
            <person name="Casella S."/>
            <person name="Squartini A."/>
        </authorList>
    </citation>
    <scope>NUCLEOTIDE SEQUENCE [LARGE SCALE GENOMIC DNA]</scope>
    <source>
        <strain evidence="1 2">HCNT1</strain>
    </source>
</reference>
<sequence length="62" mass="6628">MLQHQAMAGTANDGGIRRRWGQFCGRCGATWKRLKLTNFPRAVTASPFAVSKCHAGSAAAAH</sequence>
<comment type="caution">
    <text evidence="1">The sequence shown here is derived from an EMBL/GenBank/DDBJ whole genome shotgun (WGS) entry which is preliminary data.</text>
</comment>
<organism evidence="1 2">
    <name type="scientific">Rhizobium sullae</name>
    <name type="common">Rhizobium hedysari</name>
    <dbReference type="NCBI Taxonomy" id="50338"/>
    <lineage>
        <taxon>Bacteria</taxon>
        <taxon>Pseudomonadati</taxon>
        <taxon>Pseudomonadota</taxon>
        <taxon>Alphaproteobacteria</taxon>
        <taxon>Hyphomicrobiales</taxon>
        <taxon>Rhizobiaceae</taxon>
        <taxon>Rhizobium/Agrobacterium group</taxon>
        <taxon>Rhizobium</taxon>
    </lineage>
</organism>
<protein>
    <submittedName>
        <fullName evidence="1">Uncharacterized protein</fullName>
    </submittedName>
</protein>